<reference evidence="2 3" key="1">
    <citation type="submission" date="2019-01" db="EMBL/GenBank/DDBJ databases">
        <title>Genomes sequencing and comparative genomics of infectious freshwater microsporidia, Cucumispora dikerogammari and Thelohania contejeani.</title>
        <authorList>
            <person name="Cormier A."/>
            <person name="Giraud I."/>
            <person name="Wattier R."/>
            <person name="Teixeira M."/>
            <person name="Grandjean F."/>
            <person name="Rigaud T."/>
            <person name="Cordaux R."/>
        </authorList>
    </citation>
    <scope>NUCLEOTIDE SEQUENCE [LARGE SCALE GENOMIC DNA]</scope>
    <source>
        <strain evidence="2">T1</strain>
        <tissue evidence="2">Spores</tissue>
    </source>
</reference>
<dbReference type="Proteomes" id="UP001516464">
    <property type="component" value="Unassembled WGS sequence"/>
</dbReference>
<accession>A0ABQ7HZY6</accession>
<keyword evidence="1" id="KW-0175">Coiled coil</keyword>
<sequence length="143" mass="17099">MEKEIFELKVKIKEYEKLAQRNERLLKKEQILYEKHTDPDLRTQHQIDMNSYKSAVIKYRMMATRIRQLTLRIEEYAMKKKIGKHLSKIIKKMSDCFDENAFDKLERELDDFEIQTQVKIGDDSFTSHNIVDGDLDKIARGML</sequence>
<keyword evidence="3" id="KW-1185">Reference proteome</keyword>
<evidence type="ECO:0000313" key="3">
    <source>
        <dbReference type="Proteomes" id="UP001516464"/>
    </source>
</evidence>
<feature type="coiled-coil region" evidence="1">
    <location>
        <begin position="8"/>
        <end position="35"/>
    </location>
</feature>
<comment type="caution">
    <text evidence="2">The sequence shown here is derived from an EMBL/GenBank/DDBJ whole genome shotgun (WGS) entry which is preliminary data.</text>
</comment>
<evidence type="ECO:0000313" key="2">
    <source>
        <dbReference type="EMBL" id="KAF7683714.1"/>
    </source>
</evidence>
<protein>
    <submittedName>
        <fullName evidence="2">Uncharacterized protein</fullName>
    </submittedName>
</protein>
<organism evidence="2 3">
    <name type="scientific">Astathelohania contejeani</name>
    <dbReference type="NCBI Taxonomy" id="164912"/>
    <lineage>
        <taxon>Eukaryota</taxon>
        <taxon>Fungi</taxon>
        <taxon>Fungi incertae sedis</taxon>
        <taxon>Microsporidia</taxon>
        <taxon>Astathelohaniidae</taxon>
        <taxon>Astathelohania</taxon>
    </lineage>
</organism>
<evidence type="ECO:0000256" key="1">
    <source>
        <dbReference type="SAM" id="Coils"/>
    </source>
</evidence>
<dbReference type="EMBL" id="SBIQ01000059">
    <property type="protein sequence ID" value="KAF7683714.1"/>
    <property type="molecule type" value="Genomic_DNA"/>
</dbReference>
<name>A0ABQ7HZY6_9MICR</name>
<gene>
    <name evidence="2" type="ORF">TCON_1086</name>
</gene>
<proteinExistence type="predicted"/>